<sequence>MFLILTTLCVFLRLWAKLRTGKRVLGVDDYSMLTAWIRWFRDGWSADGKAPVWLLSLDTASNVEIIVLSHSHAVFRDSTEKPSILLQPGCACIYTVRLTLGEATFMLATIFLKISLMLFYRQFVWKKWQRRAIIIAGAGSILLSLIALFLSLFQCGSLSHIAHRQIRGQCVRRNRYVPLLYLHGATGAVTDWAFALLPVSVLIKSSLKPHIKLSVCILLILGVTGSVAACFRTAFVYGVWFDVSFLDPAQNPTFYDYSAPEIVLALTELGFGISAASLACLQPLLRHFIHKLQEWFQRFFSSDSDNTTGAVRSYMGLLPHVQLRGKRPSDAKETAQAQAGDANPRPEFPPHPAVRRYGMADAGGRRGMSLARPRSSPGVPTLQSISETTCEHEHPKPVRLRKPSMIIGVLPTISTEIDHEEESGPSRVADTPTRDTLKIEDPGHIKRVDSQGCTLH</sequence>
<feature type="signal peptide" evidence="8">
    <location>
        <begin position="1"/>
        <end position="16"/>
    </location>
</feature>
<name>A0A4S8VJI4_AURPU</name>
<evidence type="ECO:0000259" key="9">
    <source>
        <dbReference type="Pfam" id="PF20684"/>
    </source>
</evidence>
<comment type="subcellular location">
    <subcellularLocation>
        <location evidence="1">Membrane</location>
        <topology evidence="1">Multi-pass membrane protein</topology>
    </subcellularLocation>
</comment>
<evidence type="ECO:0000313" key="11">
    <source>
        <dbReference type="Proteomes" id="UP000308014"/>
    </source>
</evidence>
<dbReference type="PANTHER" id="PTHR33048">
    <property type="entry name" value="PTH11-LIKE INTEGRAL MEMBRANE PROTEIN (AFU_ORTHOLOGUE AFUA_5G11245)"/>
    <property type="match status" value="1"/>
</dbReference>
<feature type="transmembrane region" description="Helical" evidence="7">
    <location>
        <begin position="261"/>
        <end position="281"/>
    </location>
</feature>
<organism evidence="10 11">
    <name type="scientific">Aureobasidium pullulans</name>
    <name type="common">Black yeast</name>
    <name type="synonym">Pullularia pullulans</name>
    <dbReference type="NCBI Taxonomy" id="5580"/>
    <lineage>
        <taxon>Eukaryota</taxon>
        <taxon>Fungi</taxon>
        <taxon>Dikarya</taxon>
        <taxon>Ascomycota</taxon>
        <taxon>Pezizomycotina</taxon>
        <taxon>Dothideomycetes</taxon>
        <taxon>Dothideomycetidae</taxon>
        <taxon>Dothideales</taxon>
        <taxon>Saccotheciaceae</taxon>
        <taxon>Aureobasidium</taxon>
    </lineage>
</organism>
<protein>
    <recommendedName>
        <fullName evidence="9">Rhodopsin domain-containing protein</fullName>
    </recommendedName>
</protein>
<dbReference type="GO" id="GO:0016020">
    <property type="term" value="C:membrane"/>
    <property type="evidence" value="ECO:0007669"/>
    <property type="project" value="UniProtKB-SubCell"/>
</dbReference>
<comment type="similarity">
    <text evidence="5">Belongs to the SAT4 family.</text>
</comment>
<accession>A0A4S8VJI4</accession>
<dbReference type="EMBL" id="QZAJ01000297">
    <property type="protein sequence ID" value="THW12119.1"/>
    <property type="molecule type" value="Genomic_DNA"/>
</dbReference>
<feature type="transmembrane region" description="Helical" evidence="7">
    <location>
        <begin position="132"/>
        <end position="153"/>
    </location>
</feature>
<keyword evidence="2 7" id="KW-0812">Transmembrane</keyword>
<evidence type="ECO:0000256" key="1">
    <source>
        <dbReference type="ARBA" id="ARBA00004141"/>
    </source>
</evidence>
<feature type="domain" description="Rhodopsin" evidence="9">
    <location>
        <begin position="12"/>
        <end position="286"/>
    </location>
</feature>
<evidence type="ECO:0000256" key="7">
    <source>
        <dbReference type="SAM" id="Phobius"/>
    </source>
</evidence>
<feature type="chain" id="PRO_5020711892" description="Rhodopsin domain-containing protein" evidence="8">
    <location>
        <begin position="17"/>
        <end position="456"/>
    </location>
</feature>
<feature type="transmembrane region" description="Helical" evidence="7">
    <location>
        <begin position="181"/>
        <end position="203"/>
    </location>
</feature>
<dbReference type="Pfam" id="PF20684">
    <property type="entry name" value="Fung_rhodopsin"/>
    <property type="match status" value="1"/>
</dbReference>
<keyword evidence="8" id="KW-0732">Signal</keyword>
<gene>
    <name evidence="10" type="ORF">D6D24_06784</name>
</gene>
<feature type="transmembrane region" description="Helical" evidence="7">
    <location>
        <begin position="103"/>
        <end position="120"/>
    </location>
</feature>
<dbReference type="PANTHER" id="PTHR33048:SF96">
    <property type="entry name" value="INTEGRAL MEMBRANE PROTEIN"/>
    <property type="match status" value="1"/>
</dbReference>
<feature type="region of interest" description="Disordered" evidence="6">
    <location>
        <begin position="324"/>
        <end position="397"/>
    </location>
</feature>
<keyword evidence="3 7" id="KW-1133">Transmembrane helix</keyword>
<comment type="caution">
    <text evidence="10">The sequence shown here is derived from an EMBL/GenBank/DDBJ whole genome shotgun (WGS) entry which is preliminary data.</text>
</comment>
<evidence type="ECO:0000256" key="4">
    <source>
        <dbReference type="ARBA" id="ARBA00023136"/>
    </source>
</evidence>
<evidence type="ECO:0000256" key="2">
    <source>
        <dbReference type="ARBA" id="ARBA00022692"/>
    </source>
</evidence>
<evidence type="ECO:0000256" key="6">
    <source>
        <dbReference type="SAM" id="MobiDB-lite"/>
    </source>
</evidence>
<evidence type="ECO:0000256" key="5">
    <source>
        <dbReference type="ARBA" id="ARBA00038359"/>
    </source>
</evidence>
<feature type="region of interest" description="Disordered" evidence="6">
    <location>
        <begin position="414"/>
        <end position="442"/>
    </location>
</feature>
<reference evidence="10 11" key="1">
    <citation type="submission" date="2018-10" db="EMBL/GenBank/DDBJ databases">
        <title>Fifty Aureobasidium pullulans genomes reveal a recombining polyextremotolerant generalist.</title>
        <authorList>
            <person name="Gostincar C."/>
            <person name="Turk M."/>
            <person name="Zajc J."/>
            <person name="Gunde-Cimerman N."/>
        </authorList>
    </citation>
    <scope>NUCLEOTIDE SEQUENCE [LARGE SCALE GENOMIC DNA]</scope>
    <source>
        <strain evidence="10 11">EXF-11318</strain>
    </source>
</reference>
<keyword evidence="4 7" id="KW-0472">Membrane</keyword>
<evidence type="ECO:0000256" key="3">
    <source>
        <dbReference type="ARBA" id="ARBA00022989"/>
    </source>
</evidence>
<dbReference type="InterPro" id="IPR049326">
    <property type="entry name" value="Rhodopsin_dom_fungi"/>
</dbReference>
<evidence type="ECO:0000313" key="10">
    <source>
        <dbReference type="EMBL" id="THW12119.1"/>
    </source>
</evidence>
<evidence type="ECO:0000256" key="8">
    <source>
        <dbReference type="SAM" id="SignalP"/>
    </source>
</evidence>
<proteinExistence type="inferred from homology"/>
<feature type="transmembrane region" description="Helical" evidence="7">
    <location>
        <begin position="215"/>
        <end position="241"/>
    </location>
</feature>
<dbReference type="InterPro" id="IPR052337">
    <property type="entry name" value="SAT4-like"/>
</dbReference>
<dbReference type="AlphaFoldDB" id="A0A4S8VJI4"/>
<dbReference type="Proteomes" id="UP000308014">
    <property type="component" value="Unassembled WGS sequence"/>
</dbReference>
<feature type="compositionally biased region" description="Basic and acidic residues" evidence="6">
    <location>
        <begin position="432"/>
        <end position="442"/>
    </location>
</feature>